<evidence type="ECO:0000313" key="2">
    <source>
        <dbReference type="Proteomes" id="UP000054783"/>
    </source>
</evidence>
<comment type="caution">
    <text evidence="1">The sequence shown here is derived from an EMBL/GenBank/DDBJ whole genome shotgun (WGS) entry which is preliminary data.</text>
</comment>
<sequence length="36" mass="4087">MSELLASQKDYLPFSQQVCCQVLHPLTPPSPQMKQL</sequence>
<dbReference type="EMBL" id="JYDQ01005164">
    <property type="protein sequence ID" value="KRX85987.1"/>
    <property type="molecule type" value="Genomic_DNA"/>
</dbReference>
<reference evidence="1 2" key="1">
    <citation type="submission" date="2015-01" db="EMBL/GenBank/DDBJ databases">
        <title>Evolution of Trichinella species and genotypes.</title>
        <authorList>
            <person name="Korhonen P.K."/>
            <person name="Edoardo P."/>
            <person name="Giuseppe L.R."/>
            <person name="Gasser R.B."/>
        </authorList>
    </citation>
    <scope>NUCLEOTIDE SEQUENCE [LARGE SCALE GENOMIC DNA]</scope>
    <source>
        <strain evidence="1">ISS2496</strain>
    </source>
</reference>
<protein>
    <submittedName>
        <fullName evidence="1">Uncharacterized protein</fullName>
    </submittedName>
</protein>
<keyword evidence="2" id="KW-1185">Reference proteome</keyword>
<evidence type="ECO:0000313" key="1">
    <source>
        <dbReference type="EMBL" id="KRX85987.1"/>
    </source>
</evidence>
<name>A0A0V0XED4_9BILA</name>
<dbReference type="Proteomes" id="UP000054783">
    <property type="component" value="Unassembled WGS sequence"/>
</dbReference>
<dbReference type="AlphaFoldDB" id="A0A0V0XED4"/>
<organism evidence="1 2">
    <name type="scientific">Trichinella patagoniensis</name>
    <dbReference type="NCBI Taxonomy" id="990121"/>
    <lineage>
        <taxon>Eukaryota</taxon>
        <taxon>Metazoa</taxon>
        <taxon>Ecdysozoa</taxon>
        <taxon>Nematoda</taxon>
        <taxon>Enoplea</taxon>
        <taxon>Dorylaimia</taxon>
        <taxon>Trichinellida</taxon>
        <taxon>Trichinellidae</taxon>
        <taxon>Trichinella</taxon>
    </lineage>
</organism>
<gene>
    <name evidence="1" type="ORF">T12_3987</name>
</gene>
<accession>A0A0V0XED4</accession>
<proteinExistence type="predicted"/>